<feature type="region of interest" description="Disordered" evidence="7">
    <location>
        <begin position="559"/>
        <end position="666"/>
    </location>
</feature>
<dbReference type="PRINTS" id="PR00053">
    <property type="entry name" value="FORKHEAD"/>
</dbReference>
<dbReference type="GO" id="GO:0005634">
    <property type="term" value="C:nucleus"/>
    <property type="evidence" value="ECO:0007669"/>
    <property type="project" value="UniProtKB-SubCell"/>
</dbReference>
<feature type="compositionally biased region" description="Pro residues" evidence="7">
    <location>
        <begin position="776"/>
        <end position="785"/>
    </location>
</feature>
<name>A0AA38LUP5_9TREE</name>
<evidence type="ECO:0000256" key="1">
    <source>
        <dbReference type="ARBA" id="ARBA00004123"/>
    </source>
</evidence>
<dbReference type="Gene3D" id="1.10.10.10">
    <property type="entry name" value="Winged helix-like DNA-binding domain superfamily/Winged helix DNA-binding domain"/>
    <property type="match status" value="1"/>
</dbReference>
<dbReference type="PANTHER" id="PTHR45881:SF1">
    <property type="entry name" value="FORK HEAD PROTEIN HOMOLOG 2"/>
    <property type="match status" value="1"/>
</dbReference>
<dbReference type="Proteomes" id="UP001164286">
    <property type="component" value="Unassembled WGS sequence"/>
</dbReference>
<evidence type="ECO:0000256" key="2">
    <source>
        <dbReference type="ARBA" id="ARBA00023015"/>
    </source>
</evidence>
<feature type="region of interest" description="Disordered" evidence="7">
    <location>
        <begin position="251"/>
        <end position="324"/>
    </location>
</feature>
<dbReference type="EMBL" id="JAKWFO010000005">
    <property type="protein sequence ID" value="KAI9635728.1"/>
    <property type="molecule type" value="Genomic_DNA"/>
</dbReference>
<dbReference type="GeneID" id="77732131"/>
<dbReference type="InterPro" id="IPR030456">
    <property type="entry name" value="TF_fork_head_CS_2"/>
</dbReference>
<accession>A0AA38LUP5</accession>
<evidence type="ECO:0000256" key="5">
    <source>
        <dbReference type="ARBA" id="ARBA00023242"/>
    </source>
</evidence>
<keyword evidence="3 6" id="KW-0238">DNA-binding</keyword>
<proteinExistence type="predicted"/>
<dbReference type="GO" id="GO:0000981">
    <property type="term" value="F:DNA-binding transcription factor activity, RNA polymerase II-specific"/>
    <property type="evidence" value="ECO:0007669"/>
    <property type="project" value="TreeGrafter"/>
</dbReference>
<feature type="domain" description="Fork-head" evidence="8">
    <location>
        <begin position="383"/>
        <end position="474"/>
    </location>
</feature>
<keyword evidence="5 6" id="KW-0539">Nucleus</keyword>
<dbReference type="RefSeq" id="XP_052945505.1">
    <property type="nucleotide sequence ID" value="XM_053092926.1"/>
</dbReference>
<dbReference type="Pfam" id="PF00250">
    <property type="entry name" value="Forkhead"/>
    <property type="match status" value="1"/>
</dbReference>
<feature type="compositionally biased region" description="Polar residues" evidence="7">
    <location>
        <begin position="276"/>
        <end position="304"/>
    </location>
</feature>
<sequence length="969" mass="104687">MSRPGSSAQSIGGYDESRPMSARPQSNGYYTSSLPLDAMTGWEMGQGGAVNGMAEGRVVYPMPGGVAIMASSGMPRRIPDDQDEEDFLPIQEGNYAYTQITPYHSQHHVQHPPHPTSIPAHYMHGATPYHMVGPSHISPTAMMGQHGYPMMHVHSQSPTDGMYVQSAPMGHHQHPGPPPRRHTSSRGSITAASRPSMGQRQYSLQPPPARAGDASSQDVFVMPPASTPVRHVPGHGEFQLDGGQYYTLPQGISPARALGPAPTQRSALSPPADPLNTPQTKIPSLITPSSLASTVMTENSSDSEYSPPDRVAAASDDEDVYSPTKPTKKLVLERTLEPAPRRQNVPAIKLKGVIGGRTSAKFAKVAEDPGVEGVPPGPRPLERPAPSFACIIGQAILKCSAGGLSLEHIYRYVETAYPFFKTDNSAWRNSVRHNLSIHKMFETIPRTEHFPPGKGGIWIIHEEEKIHWPAEDKFIKNFPQNHAHHAVCRQTLHERAKELEQMAKAKAEGREYVPKKGKKARKVVDDFTPEPTRAASVMSDAPGPSNYMHAGPSVLAPMVPPPPPKPMPLPLQRPDPTPEPEATPPKVAQKILHPPPFYRNLSSSMAPHPAPQPLFVADDAMPKTMVPPRFGSKRPLDGDEENVFTAPPKRVRVKEPQPLAPLPQESLDDHYITPERERQLHKAMPMGSAFKTPGLVNSASSPSSSPMPPTVQRTAHHHPSGLQQTWTEEDDEDMSPPPAFALDAAFEVKPKTKPAHLRSLDAESSQTSLAFAMPSVPSPRQPPKTPLTRSSAAGDRVQMAHRTPSIGKTPILSPDNIGDIPSTPMWEIQGILSRLTGLKAASQAEGVAAPYISTPTSFAGLSLPLGLRSPITSTDPGRNLSTLYGSMVPPSPSKLSYSAMASGLTVADLQGTSPDSTPPSPFFPLPSPSMMEQPAPEVDSGDVVATYDIIEKALTGRELGMRFDREGGY</sequence>
<dbReference type="InterPro" id="IPR001766">
    <property type="entry name" value="Fork_head_dom"/>
</dbReference>
<feature type="region of interest" description="Disordered" evidence="7">
    <location>
        <begin position="694"/>
        <end position="739"/>
    </location>
</feature>
<protein>
    <submittedName>
        <fullName evidence="9">Fork head-like protein XFD-2</fullName>
    </submittedName>
</protein>
<dbReference type="GO" id="GO:0000978">
    <property type="term" value="F:RNA polymerase II cis-regulatory region sequence-specific DNA binding"/>
    <property type="evidence" value="ECO:0007669"/>
    <property type="project" value="TreeGrafter"/>
</dbReference>
<comment type="caution">
    <text evidence="9">The sequence shown here is derived from an EMBL/GenBank/DDBJ whole genome shotgun (WGS) entry which is preliminary data.</text>
</comment>
<dbReference type="AlphaFoldDB" id="A0AA38LUP5"/>
<feature type="region of interest" description="Disordered" evidence="7">
    <location>
        <begin position="1"/>
        <end position="32"/>
    </location>
</feature>
<feature type="compositionally biased region" description="Basic residues" evidence="7">
    <location>
        <begin position="171"/>
        <end position="184"/>
    </location>
</feature>
<evidence type="ECO:0000256" key="3">
    <source>
        <dbReference type="ARBA" id="ARBA00023125"/>
    </source>
</evidence>
<feature type="region of interest" description="Disordered" evidence="7">
    <location>
        <begin position="155"/>
        <end position="215"/>
    </location>
</feature>
<evidence type="ECO:0000313" key="10">
    <source>
        <dbReference type="Proteomes" id="UP001164286"/>
    </source>
</evidence>
<feature type="compositionally biased region" description="Polar residues" evidence="7">
    <location>
        <begin position="1"/>
        <end position="10"/>
    </location>
</feature>
<keyword evidence="2" id="KW-0805">Transcription regulation</keyword>
<dbReference type="CDD" id="cd00059">
    <property type="entry name" value="FH_FOX"/>
    <property type="match status" value="1"/>
</dbReference>
<organism evidence="9 10">
    <name type="scientific">Dioszegia hungarica</name>
    <dbReference type="NCBI Taxonomy" id="4972"/>
    <lineage>
        <taxon>Eukaryota</taxon>
        <taxon>Fungi</taxon>
        <taxon>Dikarya</taxon>
        <taxon>Basidiomycota</taxon>
        <taxon>Agaricomycotina</taxon>
        <taxon>Tremellomycetes</taxon>
        <taxon>Tremellales</taxon>
        <taxon>Bulleribasidiaceae</taxon>
        <taxon>Dioszegia</taxon>
    </lineage>
</organism>
<dbReference type="InterPro" id="IPR036390">
    <property type="entry name" value="WH_DNA-bd_sf"/>
</dbReference>
<dbReference type="PROSITE" id="PS00658">
    <property type="entry name" value="FORK_HEAD_2"/>
    <property type="match status" value="1"/>
</dbReference>
<reference evidence="9" key="1">
    <citation type="journal article" date="2022" name="G3 (Bethesda)">
        <title>High quality genome of the basidiomycete yeast Dioszegia hungarica PDD-24b-2 isolated from cloud water.</title>
        <authorList>
            <person name="Jarrige D."/>
            <person name="Haridas S."/>
            <person name="Bleykasten-Grosshans C."/>
            <person name="Joly M."/>
            <person name="Nadalig T."/>
            <person name="Sancelme M."/>
            <person name="Vuilleumier S."/>
            <person name="Grigoriev I.V."/>
            <person name="Amato P."/>
            <person name="Bringel F."/>
        </authorList>
    </citation>
    <scope>NUCLEOTIDE SEQUENCE</scope>
    <source>
        <strain evidence="9">PDD-24b-2</strain>
    </source>
</reference>
<keyword evidence="4" id="KW-0804">Transcription</keyword>
<evidence type="ECO:0000313" key="9">
    <source>
        <dbReference type="EMBL" id="KAI9635728.1"/>
    </source>
</evidence>
<evidence type="ECO:0000256" key="7">
    <source>
        <dbReference type="SAM" id="MobiDB-lite"/>
    </source>
</evidence>
<feature type="compositionally biased region" description="Polar residues" evidence="7">
    <location>
        <begin position="185"/>
        <end position="204"/>
    </location>
</feature>
<dbReference type="SMART" id="SM00339">
    <property type="entry name" value="FH"/>
    <property type="match status" value="1"/>
</dbReference>
<dbReference type="PANTHER" id="PTHR45881">
    <property type="entry name" value="CHECKPOINT SUPPRESSOR 1-LIKE, ISOFORM A-RELATED"/>
    <property type="match status" value="1"/>
</dbReference>
<evidence type="ECO:0000256" key="6">
    <source>
        <dbReference type="PROSITE-ProRule" id="PRU00089"/>
    </source>
</evidence>
<dbReference type="PROSITE" id="PS50039">
    <property type="entry name" value="FORK_HEAD_3"/>
    <property type="match status" value="1"/>
</dbReference>
<evidence type="ECO:0000256" key="4">
    <source>
        <dbReference type="ARBA" id="ARBA00023163"/>
    </source>
</evidence>
<feature type="DNA-binding region" description="Fork-head" evidence="6">
    <location>
        <begin position="383"/>
        <end position="474"/>
    </location>
</feature>
<feature type="compositionally biased region" description="Polar residues" evidence="7">
    <location>
        <begin position="23"/>
        <end position="32"/>
    </location>
</feature>
<feature type="compositionally biased region" description="Pro residues" evidence="7">
    <location>
        <begin position="559"/>
        <end position="583"/>
    </location>
</feature>
<dbReference type="InterPro" id="IPR036388">
    <property type="entry name" value="WH-like_DNA-bd_sf"/>
</dbReference>
<gene>
    <name evidence="9" type="ORF">MKK02DRAFT_44427</name>
</gene>
<evidence type="ECO:0000259" key="8">
    <source>
        <dbReference type="PROSITE" id="PS50039"/>
    </source>
</evidence>
<comment type="subcellular location">
    <subcellularLocation>
        <location evidence="1 6">Nucleus</location>
    </subcellularLocation>
</comment>
<dbReference type="SUPFAM" id="SSF46785">
    <property type="entry name" value="Winged helix' DNA-binding domain"/>
    <property type="match status" value="1"/>
</dbReference>
<keyword evidence="10" id="KW-1185">Reference proteome</keyword>
<feature type="region of interest" description="Disordered" evidence="7">
    <location>
        <begin position="772"/>
        <end position="798"/>
    </location>
</feature>